<organism evidence="1 2">
    <name type="scientific">Crenobacter oryzisoli</name>
    <dbReference type="NCBI Taxonomy" id="3056844"/>
    <lineage>
        <taxon>Bacteria</taxon>
        <taxon>Pseudomonadati</taxon>
        <taxon>Pseudomonadota</taxon>
        <taxon>Betaproteobacteria</taxon>
        <taxon>Neisseriales</taxon>
        <taxon>Neisseriaceae</taxon>
        <taxon>Crenobacter</taxon>
    </lineage>
</organism>
<dbReference type="Proteomes" id="UP001168540">
    <property type="component" value="Unassembled WGS sequence"/>
</dbReference>
<evidence type="ECO:0000313" key="2">
    <source>
        <dbReference type="Proteomes" id="UP001168540"/>
    </source>
</evidence>
<name>A0ABT7XJR4_9NEIS</name>
<gene>
    <name evidence="1" type="ORF">QU481_03845</name>
</gene>
<sequence length="141" mass="15141">MSLLSTRTPAKFIVLTNASANLYQERGILLPPFARHQPAAHPADQGGRTMLTPNALHLAEHDGQLAALRVLYGLRWHLDAHDTSEDAQQAAIAFCEGFANVFAPLLAEAMEGAKERGGDAASILFALIAGYVGDLIHSLDR</sequence>
<reference evidence="1" key="1">
    <citation type="submission" date="2023-06" db="EMBL/GenBank/DDBJ databases">
        <authorList>
            <person name="Zhang S."/>
        </authorList>
    </citation>
    <scope>NUCLEOTIDE SEQUENCE</scope>
    <source>
        <strain evidence="1">SG2303</strain>
    </source>
</reference>
<proteinExistence type="predicted"/>
<comment type="caution">
    <text evidence="1">The sequence shown here is derived from an EMBL/GenBank/DDBJ whole genome shotgun (WGS) entry which is preliminary data.</text>
</comment>
<accession>A0ABT7XJR4</accession>
<evidence type="ECO:0000313" key="1">
    <source>
        <dbReference type="EMBL" id="MDN0074021.1"/>
    </source>
</evidence>
<protein>
    <recommendedName>
        <fullName evidence="3">DUF5610 domain-containing protein</fullName>
    </recommendedName>
</protein>
<dbReference type="EMBL" id="JAUEDK010000004">
    <property type="protein sequence ID" value="MDN0074021.1"/>
    <property type="molecule type" value="Genomic_DNA"/>
</dbReference>
<evidence type="ECO:0008006" key="3">
    <source>
        <dbReference type="Google" id="ProtNLM"/>
    </source>
</evidence>
<keyword evidence="2" id="KW-1185">Reference proteome</keyword>
<dbReference type="RefSeq" id="WP_289828569.1">
    <property type="nucleotide sequence ID" value="NZ_JAUEDK010000004.1"/>
</dbReference>